<proteinExistence type="predicted"/>
<reference evidence="1 2" key="1">
    <citation type="submission" date="2016-10" db="EMBL/GenBank/DDBJ databases">
        <authorList>
            <person name="de Groot N.N."/>
        </authorList>
    </citation>
    <scope>NUCLEOTIDE SEQUENCE [LARGE SCALE GENOMIC DNA]</scope>
    <source>
        <strain evidence="1 2">CGMCC 4.6945</strain>
    </source>
</reference>
<sequence length="215" mass="23393">MPVPVLAVPADGPEPRPATISRSVAATRLDIAYGSVSKLVRCHILPLPIPAALVDKLAARPDVVVAAGELTVLRTGSKEPADPAKHPQDERKYIGFDMGHSDAELEETSLRWWRSDPDVVLDNEVFAITVATVPVAVYRITGHVGAYTRPDETRPRHHYAGQLLGRLRADLEPAMRQDTPGHLRTLAEQILRSRIRTSSGGPIAYLGGVERPVVD</sequence>
<evidence type="ECO:0000313" key="1">
    <source>
        <dbReference type="EMBL" id="SFB39967.1"/>
    </source>
</evidence>
<name>A0A1I1APU0_9CELL</name>
<dbReference type="EMBL" id="FOKA01000021">
    <property type="protein sequence ID" value="SFB39967.1"/>
    <property type="molecule type" value="Genomic_DNA"/>
</dbReference>
<dbReference type="Proteomes" id="UP000199012">
    <property type="component" value="Unassembled WGS sequence"/>
</dbReference>
<evidence type="ECO:0000313" key="2">
    <source>
        <dbReference type="Proteomes" id="UP000199012"/>
    </source>
</evidence>
<dbReference type="STRING" id="988821.SAMN05421867_12116"/>
<organism evidence="1 2">
    <name type="scientific">Cellulomonas marina</name>
    <dbReference type="NCBI Taxonomy" id="988821"/>
    <lineage>
        <taxon>Bacteria</taxon>
        <taxon>Bacillati</taxon>
        <taxon>Actinomycetota</taxon>
        <taxon>Actinomycetes</taxon>
        <taxon>Micrococcales</taxon>
        <taxon>Cellulomonadaceae</taxon>
        <taxon>Cellulomonas</taxon>
    </lineage>
</organism>
<accession>A0A1I1APU0</accession>
<protein>
    <submittedName>
        <fullName evidence="1">Uncharacterized protein</fullName>
    </submittedName>
</protein>
<keyword evidence="2" id="KW-1185">Reference proteome</keyword>
<dbReference type="AlphaFoldDB" id="A0A1I1APU0"/>
<gene>
    <name evidence="1" type="ORF">SAMN05421867_12116</name>
</gene>